<evidence type="ECO:0000256" key="1">
    <source>
        <dbReference type="SAM" id="MobiDB-lite"/>
    </source>
</evidence>
<gene>
    <name evidence="2" type="ORF">NDI37_21325</name>
</gene>
<feature type="compositionally biased region" description="Basic and acidic residues" evidence="1">
    <location>
        <begin position="56"/>
        <end position="67"/>
    </location>
</feature>
<evidence type="ECO:0000313" key="3">
    <source>
        <dbReference type="Proteomes" id="UP001442494"/>
    </source>
</evidence>
<feature type="compositionally biased region" description="Basic and acidic residues" evidence="1">
    <location>
        <begin position="35"/>
        <end position="44"/>
    </location>
</feature>
<proteinExistence type="predicted"/>
<reference evidence="2 3" key="1">
    <citation type="submission" date="2022-04" db="EMBL/GenBank/DDBJ databases">
        <title>Positive selection, recombination, and allopatry shape intraspecific diversity of widespread and dominant cyanobacteria.</title>
        <authorList>
            <person name="Wei J."/>
            <person name="Shu W."/>
            <person name="Hu C."/>
        </authorList>
    </citation>
    <scope>NUCLEOTIDE SEQUENCE [LARGE SCALE GENOMIC DNA]</scope>
    <source>
        <strain evidence="2 3">GB2-A5</strain>
    </source>
</reference>
<name>A0ABV0JU62_9CYAN</name>
<evidence type="ECO:0000313" key="2">
    <source>
        <dbReference type="EMBL" id="MEP0866996.1"/>
    </source>
</evidence>
<sequence length="80" mass="9224">MSTEEQARGLMAQHRQHKEHLHDSMLSRAEAAEPENAHTQEQARELMAQYRQHKEHLHDSMLSRAEAEIGVPQETTDPSQ</sequence>
<feature type="region of interest" description="Disordered" evidence="1">
    <location>
        <begin position="1"/>
        <end position="80"/>
    </location>
</feature>
<dbReference type="Proteomes" id="UP001442494">
    <property type="component" value="Unassembled WGS sequence"/>
</dbReference>
<organism evidence="2 3">
    <name type="scientific">Funiculus sociatus GB2-A5</name>
    <dbReference type="NCBI Taxonomy" id="2933946"/>
    <lineage>
        <taxon>Bacteria</taxon>
        <taxon>Bacillati</taxon>
        <taxon>Cyanobacteriota</taxon>
        <taxon>Cyanophyceae</taxon>
        <taxon>Coleofasciculales</taxon>
        <taxon>Coleofasciculaceae</taxon>
        <taxon>Funiculus</taxon>
    </lineage>
</organism>
<dbReference type="EMBL" id="JAMPKK010000056">
    <property type="protein sequence ID" value="MEP0866996.1"/>
    <property type="molecule type" value="Genomic_DNA"/>
</dbReference>
<protein>
    <submittedName>
        <fullName evidence="2">Uncharacterized protein</fullName>
    </submittedName>
</protein>
<comment type="caution">
    <text evidence="2">The sequence shown here is derived from an EMBL/GenBank/DDBJ whole genome shotgun (WGS) entry which is preliminary data.</text>
</comment>
<keyword evidence="3" id="KW-1185">Reference proteome</keyword>
<accession>A0ABV0JU62</accession>